<dbReference type="InterPro" id="IPR050301">
    <property type="entry name" value="NTE"/>
</dbReference>
<keyword evidence="2 4" id="KW-0442">Lipid degradation</keyword>
<feature type="region of interest" description="Disordered" evidence="5">
    <location>
        <begin position="694"/>
        <end position="738"/>
    </location>
</feature>
<feature type="region of interest" description="Disordered" evidence="5">
    <location>
        <begin position="577"/>
        <end position="679"/>
    </location>
</feature>
<dbReference type="GO" id="GO:0016042">
    <property type="term" value="P:lipid catabolic process"/>
    <property type="evidence" value="ECO:0007669"/>
    <property type="project" value="UniProtKB-UniRule"/>
</dbReference>
<feature type="compositionally biased region" description="Basic and acidic residues" evidence="5">
    <location>
        <begin position="771"/>
        <end position="781"/>
    </location>
</feature>
<dbReference type="Gene3D" id="3.40.1090.10">
    <property type="entry name" value="Cytosolic phospholipase A2 catalytic domain"/>
    <property type="match status" value="2"/>
</dbReference>
<dbReference type="EMBL" id="GG692406">
    <property type="protein sequence ID" value="EER30145.1"/>
    <property type="molecule type" value="Genomic_DNA"/>
</dbReference>
<dbReference type="GO" id="GO:0004806">
    <property type="term" value="F:triacylglycerol lipase activity"/>
    <property type="evidence" value="ECO:0007669"/>
    <property type="project" value="InterPro"/>
</dbReference>
<evidence type="ECO:0000313" key="8">
    <source>
        <dbReference type="Proteomes" id="UP000002037"/>
    </source>
</evidence>
<dbReference type="AlphaFoldDB" id="C5MJE2"/>
<evidence type="ECO:0000256" key="5">
    <source>
        <dbReference type="SAM" id="MobiDB-lite"/>
    </source>
</evidence>
<dbReference type="RefSeq" id="XP_002546707.1">
    <property type="nucleotide sequence ID" value="XM_002546661.1"/>
</dbReference>
<feature type="region of interest" description="Disordered" evidence="5">
    <location>
        <begin position="771"/>
        <end position="827"/>
    </location>
</feature>
<dbReference type="PROSITE" id="PS51635">
    <property type="entry name" value="PNPLA"/>
    <property type="match status" value="1"/>
</dbReference>
<evidence type="ECO:0000256" key="1">
    <source>
        <dbReference type="ARBA" id="ARBA00022801"/>
    </source>
</evidence>
<dbReference type="SUPFAM" id="SSF52151">
    <property type="entry name" value="FabD/lysophospholipase-like"/>
    <property type="match status" value="1"/>
</dbReference>
<dbReference type="GeneID" id="8300046"/>
<feature type="compositionally biased region" description="Polar residues" evidence="5">
    <location>
        <begin position="699"/>
        <end position="711"/>
    </location>
</feature>
<dbReference type="VEuPathDB" id="FungiDB:CTRG_06185"/>
<dbReference type="STRING" id="294747.C5MJE2"/>
<dbReference type="KEGG" id="ctp:CTRG_06185"/>
<proteinExistence type="predicted"/>
<dbReference type="CDD" id="cd07230">
    <property type="entry name" value="Pat_TGL4-5_like"/>
    <property type="match status" value="1"/>
</dbReference>
<dbReference type="Pfam" id="PF01734">
    <property type="entry name" value="Patatin"/>
    <property type="match status" value="1"/>
</dbReference>
<comment type="caution">
    <text evidence="4">Lacks conserved residue(s) required for the propagation of feature annotation.</text>
</comment>
<dbReference type="InterPro" id="IPR016035">
    <property type="entry name" value="Acyl_Trfase/lysoPLipase"/>
</dbReference>
<evidence type="ECO:0000259" key="6">
    <source>
        <dbReference type="PROSITE" id="PS51635"/>
    </source>
</evidence>
<dbReference type="PANTHER" id="PTHR14226">
    <property type="entry name" value="NEUROPATHY TARGET ESTERASE/SWISS CHEESE D.MELANOGASTER"/>
    <property type="match status" value="1"/>
</dbReference>
<protein>
    <recommendedName>
        <fullName evidence="6">PNPLA domain-containing protein</fullName>
    </recommendedName>
</protein>
<feature type="domain" description="PNPLA" evidence="6">
    <location>
        <begin position="213"/>
        <end position="419"/>
    </location>
</feature>
<evidence type="ECO:0000256" key="4">
    <source>
        <dbReference type="PROSITE-ProRule" id="PRU01161"/>
    </source>
</evidence>
<sequence length="975" mass="109776">MSTAVTLLPPVSTTTTTSATSTDAIIRDLFQQYISLNPSIIKTGQTITNKFSLRSLPIIGHLFPEVDEKKQIINELLEFQKATTSYYEWYDTSLKLDELLGNNAWKSDPTSDIYDYDLIYRNLNDMREARMNHDYKLLLYYIRTRWVRNIGNMGDANLYRHAYVGTKRLIEEYIHECQVSLEYLINHDEVNLDDRYLLGMLIQTRKNIGRTALVLSGGSTFGIFHIGVLTTLFECNLMPRIVSGTSAGSIVASILCCHSNEETFELLSTITSRKFNIFDVVDCDVSQIQGSFKKVLYYLGHLIKYGTIFDIEGLQDTMLGFLGDLTFREAYNRTGKILNITVSPASIHEQTRLLNYLTAPNCLIWSAVCASCSVPGIFPSCSVYEKNPKTNEIHEWNNDESMKFVDGSVDNDLPITRLSEMFNVDHIIAVQVNPHVVPILRVSVSNIGGDVENDLTYKMKHFLNNVYDFVSSEAIHYLQLLNELDIYKNLSNKAISILSQNYSGDITILPEYKISDFTKVFENPSSEFLLDFICRGAKASWPKVSIIHNHCSVEFALDKAITILRGRIITSASYRITSGSSGSTDGVKRSQSYYNKPKPQSITLVTSPVINDTQSNTAPNTPLKGNRRPLGVQRHHSTSNATSNNKHQPRSKRNSMSATDGTSAPIIGGATTPKRKLSKGISTTALIQLAQGYQPGEDSMTNGDGENNSGQKGDPGSRHSIRKARSSGNFRNRNDFFTNNVNDATSIVSDKIPYKSNPYYDNHEEAIINKSEEEISQREKPNLPNLSRSNSKRNSYIGLNRLKDNNLSRSNNNSHYNLKNLGKNGSNSELVRKLEQERKGILKNGNRESITSLDLFGTSDDDDLCNLGRQIKNEESQEPDDDEEDADNDDGDDENEDEDEDEDDEDGYDDDDSETDSNQELKSYEEGDDKHLEKNSTKKECNDMRDDVIDIEFESVSMDNRSESVVDDINPYFGK</sequence>
<feature type="compositionally biased region" description="Basic and acidic residues" evidence="5">
    <location>
        <begin position="922"/>
        <end position="945"/>
    </location>
</feature>
<feature type="active site" description="Proton acceptor" evidence="4">
    <location>
        <position position="406"/>
    </location>
</feature>
<feature type="compositionally biased region" description="Polar residues" evidence="5">
    <location>
        <begin position="784"/>
        <end position="794"/>
    </location>
</feature>
<accession>C5MJE2</accession>
<dbReference type="eggNOG" id="KOG2214">
    <property type="taxonomic scope" value="Eukaryota"/>
</dbReference>
<feature type="compositionally biased region" description="Low complexity" evidence="5">
    <location>
        <begin position="729"/>
        <end position="738"/>
    </location>
</feature>
<feature type="active site" description="Nucleophile" evidence="4">
    <location>
        <position position="246"/>
    </location>
</feature>
<evidence type="ECO:0000256" key="3">
    <source>
        <dbReference type="ARBA" id="ARBA00023098"/>
    </source>
</evidence>
<dbReference type="Pfam" id="PF11815">
    <property type="entry name" value="DUF3336"/>
    <property type="match status" value="1"/>
</dbReference>
<dbReference type="FunFam" id="3.40.1090.10:FF:000036">
    <property type="entry name" value="Patatin-like phospholipase domain-containing protein"/>
    <property type="match status" value="1"/>
</dbReference>
<keyword evidence="3 4" id="KW-0443">Lipid metabolism</keyword>
<evidence type="ECO:0000313" key="7">
    <source>
        <dbReference type="EMBL" id="EER30145.1"/>
    </source>
</evidence>
<keyword evidence="1 4" id="KW-0378">Hydrolase</keyword>
<keyword evidence="8" id="KW-1185">Reference proteome</keyword>
<feature type="compositionally biased region" description="Acidic residues" evidence="5">
    <location>
        <begin position="876"/>
        <end position="917"/>
    </location>
</feature>
<feature type="compositionally biased region" description="Polar residues" evidence="5">
    <location>
        <begin position="807"/>
        <end position="827"/>
    </location>
</feature>
<feature type="compositionally biased region" description="Polar residues" evidence="5">
    <location>
        <begin position="577"/>
        <end position="620"/>
    </location>
</feature>
<dbReference type="OrthoDB" id="10049244at2759"/>
<organism evidence="7 8">
    <name type="scientific">Candida tropicalis (strain ATCC MYA-3404 / T1)</name>
    <name type="common">Yeast</name>
    <dbReference type="NCBI Taxonomy" id="294747"/>
    <lineage>
        <taxon>Eukaryota</taxon>
        <taxon>Fungi</taxon>
        <taxon>Dikarya</taxon>
        <taxon>Ascomycota</taxon>
        <taxon>Saccharomycotina</taxon>
        <taxon>Pichiomycetes</taxon>
        <taxon>Debaryomycetaceae</taxon>
        <taxon>Candida/Lodderomyces clade</taxon>
        <taxon>Candida</taxon>
    </lineage>
</organism>
<gene>
    <name evidence="7" type="ORF">CTRG_06185</name>
</gene>
<reference evidence="7 8" key="1">
    <citation type="journal article" date="2009" name="Nature">
        <title>Evolution of pathogenicity and sexual reproduction in eight Candida genomes.</title>
        <authorList>
            <person name="Butler G."/>
            <person name="Rasmussen M.D."/>
            <person name="Lin M.F."/>
            <person name="Santos M.A."/>
            <person name="Sakthikumar S."/>
            <person name="Munro C.A."/>
            <person name="Rheinbay E."/>
            <person name="Grabherr M."/>
            <person name="Forche A."/>
            <person name="Reedy J.L."/>
            <person name="Agrafioti I."/>
            <person name="Arnaud M.B."/>
            <person name="Bates S."/>
            <person name="Brown A.J."/>
            <person name="Brunke S."/>
            <person name="Costanzo M.C."/>
            <person name="Fitzpatrick D.A."/>
            <person name="de Groot P.W."/>
            <person name="Harris D."/>
            <person name="Hoyer L.L."/>
            <person name="Hube B."/>
            <person name="Klis F.M."/>
            <person name="Kodira C."/>
            <person name="Lennard N."/>
            <person name="Logue M.E."/>
            <person name="Martin R."/>
            <person name="Neiman A.M."/>
            <person name="Nikolaou E."/>
            <person name="Quail M.A."/>
            <person name="Quinn J."/>
            <person name="Santos M.C."/>
            <person name="Schmitzberger F.F."/>
            <person name="Sherlock G."/>
            <person name="Shah P."/>
            <person name="Silverstein K.A."/>
            <person name="Skrzypek M.S."/>
            <person name="Soll D."/>
            <person name="Staggs R."/>
            <person name="Stansfield I."/>
            <person name="Stumpf M.P."/>
            <person name="Sudbery P.E."/>
            <person name="Srikantha T."/>
            <person name="Zeng Q."/>
            <person name="Berman J."/>
            <person name="Berriman M."/>
            <person name="Heitman J."/>
            <person name="Gow N.A."/>
            <person name="Lorenz M.C."/>
            <person name="Birren B.W."/>
            <person name="Kellis M."/>
            <person name="Cuomo C.A."/>
        </authorList>
    </citation>
    <scope>NUCLEOTIDE SEQUENCE [LARGE SCALE GENOMIC DNA]</scope>
    <source>
        <strain evidence="8">ATCC MYA-3404 / T1</strain>
    </source>
</reference>
<dbReference type="GO" id="GO:0006641">
    <property type="term" value="P:triglyceride metabolic process"/>
    <property type="evidence" value="ECO:0007669"/>
    <property type="project" value="UniProtKB-ARBA"/>
</dbReference>
<name>C5MJE2_CANTT</name>
<dbReference type="Proteomes" id="UP000002037">
    <property type="component" value="Unassembled WGS sequence"/>
</dbReference>
<feature type="short sequence motif" description="GXSXG" evidence="4">
    <location>
        <begin position="244"/>
        <end position="248"/>
    </location>
</feature>
<evidence type="ECO:0000256" key="2">
    <source>
        <dbReference type="ARBA" id="ARBA00022963"/>
    </source>
</evidence>
<dbReference type="PANTHER" id="PTHR14226:SF10">
    <property type="entry name" value="TRIACYLGLYCEROL LIPASE 4-RELATED"/>
    <property type="match status" value="1"/>
</dbReference>
<dbReference type="InterPro" id="IPR021771">
    <property type="entry name" value="Triacylglycerol_lipase_N"/>
</dbReference>
<feature type="region of interest" description="Disordered" evidence="5">
    <location>
        <begin position="871"/>
        <end position="945"/>
    </location>
</feature>
<dbReference type="InterPro" id="IPR002641">
    <property type="entry name" value="PNPLA_dom"/>
</dbReference>